<sequence>MPTYISSINKRGQVTIPKELRVHLNLKPGDTLKATRIDEKTKTIDLEPTYNPNGFVLHLKFVP</sequence>
<dbReference type="SUPFAM" id="SSF89447">
    <property type="entry name" value="AbrB/MazE/MraZ-like"/>
    <property type="match status" value="1"/>
</dbReference>
<dbReference type="EMBL" id="MGEF01000059">
    <property type="protein sequence ID" value="OGL77386.1"/>
    <property type="molecule type" value="Genomic_DNA"/>
</dbReference>
<dbReference type="SMART" id="SM00966">
    <property type="entry name" value="SpoVT_AbrB"/>
    <property type="match status" value="1"/>
</dbReference>
<organism evidence="2 3">
    <name type="scientific">Candidatus Uhrbacteria bacterium RIFCSPHIGHO2_12_FULL_54_23</name>
    <dbReference type="NCBI Taxonomy" id="1802397"/>
    <lineage>
        <taxon>Bacteria</taxon>
        <taxon>Candidatus Uhriibacteriota</taxon>
    </lineage>
</organism>
<dbReference type="InterPro" id="IPR007159">
    <property type="entry name" value="SpoVT-AbrB_dom"/>
</dbReference>
<dbReference type="Gene3D" id="2.10.260.10">
    <property type="match status" value="1"/>
</dbReference>
<dbReference type="NCBIfam" id="TIGR01439">
    <property type="entry name" value="lp_hng_hel_AbrB"/>
    <property type="match status" value="1"/>
</dbReference>
<evidence type="ECO:0000313" key="2">
    <source>
        <dbReference type="EMBL" id="OGL77386.1"/>
    </source>
</evidence>
<proteinExistence type="predicted"/>
<comment type="caution">
    <text evidence="2">The sequence shown here is derived from an EMBL/GenBank/DDBJ whole genome shotgun (WGS) entry which is preliminary data.</text>
</comment>
<name>A0A1F7UGG6_9BACT</name>
<reference evidence="2 3" key="1">
    <citation type="journal article" date="2016" name="Nat. Commun.">
        <title>Thousands of microbial genomes shed light on interconnected biogeochemical processes in an aquifer system.</title>
        <authorList>
            <person name="Anantharaman K."/>
            <person name="Brown C.T."/>
            <person name="Hug L.A."/>
            <person name="Sharon I."/>
            <person name="Castelle C.J."/>
            <person name="Probst A.J."/>
            <person name="Thomas B.C."/>
            <person name="Singh A."/>
            <person name="Wilkins M.J."/>
            <person name="Karaoz U."/>
            <person name="Brodie E.L."/>
            <person name="Williams K.H."/>
            <person name="Hubbard S.S."/>
            <person name="Banfield J.F."/>
        </authorList>
    </citation>
    <scope>NUCLEOTIDE SEQUENCE [LARGE SCALE GENOMIC DNA]</scope>
</reference>
<dbReference type="AlphaFoldDB" id="A0A1F7UGG6"/>
<protein>
    <recommendedName>
        <fullName evidence="1">SpoVT-AbrB domain-containing protein</fullName>
    </recommendedName>
</protein>
<dbReference type="Proteomes" id="UP000176604">
    <property type="component" value="Unassembled WGS sequence"/>
</dbReference>
<evidence type="ECO:0000259" key="1">
    <source>
        <dbReference type="SMART" id="SM00966"/>
    </source>
</evidence>
<accession>A0A1F7UGG6</accession>
<dbReference type="GO" id="GO:0003677">
    <property type="term" value="F:DNA binding"/>
    <property type="evidence" value="ECO:0007669"/>
    <property type="project" value="InterPro"/>
</dbReference>
<feature type="domain" description="SpoVT-AbrB" evidence="1">
    <location>
        <begin position="6"/>
        <end position="53"/>
    </location>
</feature>
<dbReference type="Pfam" id="PF04014">
    <property type="entry name" value="MazE_antitoxin"/>
    <property type="match status" value="1"/>
</dbReference>
<gene>
    <name evidence="2" type="ORF">A3J43_03725</name>
</gene>
<evidence type="ECO:0000313" key="3">
    <source>
        <dbReference type="Proteomes" id="UP000176604"/>
    </source>
</evidence>
<dbReference type="InterPro" id="IPR037914">
    <property type="entry name" value="SpoVT-AbrB_sf"/>
</dbReference>